<evidence type="ECO:0000313" key="3">
    <source>
        <dbReference type="EMBL" id="CAK9071287.1"/>
    </source>
</evidence>
<name>A0ABP0P702_9DINO</name>
<evidence type="ECO:0000313" key="4">
    <source>
        <dbReference type="Proteomes" id="UP001642484"/>
    </source>
</evidence>
<dbReference type="EMBL" id="CAXAMN010022596">
    <property type="protein sequence ID" value="CAK9071287.1"/>
    <property type="molecule type" value="Genomic_DNA"/>
</dbReference>
<evidence type="ECO:0000256" key="1">
    <source>
        <dbReference type="SAM" id="Coils"/>
    </source>
</evidence>
<feature type="coiled-coil region" evidence="1">
    <location>
        <begin position="82"/>
        <end position="119"/>
    </location>
</feature>
<keyword evidence="2" id="KW-0472">Membrane</keyword>
<reference evidence="3 4" key="1">
    <citation type="submission" date="2024-02" db="EMBL/GenBank/DDBJ databases">
        <authorList>
            <person name="Chen Y."/>
            <person name="Shah S."/>
            <person name="Dougan E. K."/>
            <person name="Thang M."/>
            <person name="Chan C."/>
        </authorList>
    </citation>
    <scope>NUCLEOTIDE SEQUENCE [LARGE SCALE GENOMIC DNA]</scope>
</reference>
<keyword evidence="2" id="KW-1133">Transmembrane helix</keyword>
<protein>
    <recommendedName>
        <fullName evidence="5">Transmembrane protein</fullName>
    </recommendedName>
</protein>
<feature type="transmembrane region" description="Helical" evidence="2">
    <location>
        <begin position="131"/>
        <end position="162"/>
    </location>
</feature>
<sequence length="219" mass="24618">MLRHRCWRCGHTLMRYAGRSMFSTLSSSQLAAVQAFRHRALPDVTAALEGPGTGSVRLGETLRSIACEEVADLSEDVSKEAAAQCEQEASEVLQALADLEEHRKERRRLQANRADILAMGFQNINEENQEFASLIVCATAGIFAVSIHYAFFVLWFAGYLIYRRSTRSVRRQHTALENLEDITDRLKEACGPVQRAQVMSPLPNQEVAALDFESDRCKR</sequence>
<comment type="caution">
    <text evidence="3">The sequence shown here is derived from an EMBL/GenBank/DDBJ whole genome shotgun (WGS) entry which is preliminary data.</text>
</comment>
<dbReference type="Proteomes" id="UP001642484">
    <property type="component" value="Unassembled WGS sequence"/>
</dbReference>
<keyword evidence="1" id="KW-0175">Coiled coil</keyword>
<organism evidence="3 4">
    <name type="scientific">Durusdinium trenchii</name>
    <dbReference type="NCBI Taxonomy" id="1381693"/>
    <lineage>
        <taxon>Eukaryota</taxon>
        <taxon>Sar</taxon>
        <taxon>Alveolata</taxon>
        <taxon>Dinophyceae</taxon>
        <taxon>Suessiales</taxon>
        <taxon>Symbiodiniaceae</taxon>
        <taxon>Durusdinium</taxon>
    </lineage>
</organism>
<evidence type="ECO:0000256" key="2">
    <source>
        <dbReference type="SAM" id="Phobius"/>
    </source>
</evidence>
<evidence type="ECO:0008006" key="5">
    <source>
        <dbReference type="Google" id="ProtNLM"/>
    </source>
</evidence>
<proteinExistence type="predicted"/>
<keyword evidence="2" id="KW-0812">Transmembrane</keyword>
<accession>A0ABP0P702</accession>
<gene>
    <name evidence="3" type="ORF">CCMP2556_LOCUS35046</name>
</gene>
<keyword evidence="4" id="KW-1185">Reference proteome</keyword>